<evidence type="ECO:0000256" key="7">
    <source>
        <dbReference type="ARBA" id="ARBA00048539"/>
    </source>
</evidence>
<evidence type="ECO:0000256" key="5">
    <source>
        <dbReference type="ARBA" id="ARBA00022741"/>
    </source>
</evidence>
<organism evidence="10 11">
    <name type="scientific">Anaerococcus prevotii ACS-065-V-Col13</name>
    <dbReference type="NCBI Taxonomy" id="879305"/>
    <lineage>
        <taxon>Bacteria</taxon>
        <taxon>Bacillati</taxon>
        <taxon>Bacillota</taxon>
        <taxon>Tissierellia</taxon>
        <taxon>Tissierellales</taxon>
        <taxon>Peptoniphilaceae</taxon>
        <taxon>Anaerococcus</taxon>
    </lineage>
</organism>
<dbReference type="InterPro" id="IPR011063">
    <property type="entry name" value="TilS/TtcA_N"/>
</dbReference>
<dbReference type="HAMAP" id="MF_01161">
    <property type="entry name" value="tRNA_Ile_lys_synt"/>
    <property type="match status" value="1"/>
</dbReference>
<feature type="domain" description="Lysidine-tRNA(Ile) synthetase C-terminal" evidence="9">
    <location>
        <begin position="376"/>
        <end position="448"/>
    </location>
</feature>
<dbReference type="AlphaFoldDB" id="F0GUZ3"/>
<dbReference type="InterPro" id="IPR014729">
    <property type="entry name" value="Rossmann-like_a/b/a_fold"/>
</dbReference>
<dbReference type="CDD" id="cd01992">
    <property type="entry name" value="TilS_N"/>
    <property type="match status" value="1"/>
</dbReference>
<feature type="binding site" evidence="8">
    <location>
        <begin position="28"/>
        <end position="33"/>
    </location>
    <ligand>
        <name>ATP</name>
        <dbReference type="ChEBI" id="CHEBI:30616"/>
    </ligand>
</feature>
<evidence type="ECO:0000256" key="1">
    <source>
        <dbReference type="ARBA" id="ARBA00004496"/>
    </source>
</evidence>
<evidence type="ECO:0000313" key="11">
    <source>
        <dbReference type="Proteomes" id="UP000005286"/>
    </source>
</evidence>
<dbReference type="Gene3D" id="3.40.50.620">
    <property type="entry name" value="HUPs"/>
    <property type="match status" value="1"/>
</dbReference>
<dbReference type="SUPFAM" id="SSF82829">
    <property type="entry name" value="MesJ substrate recognition domain-like"/>
    <property type="match status" value="1"/>
</dbReference>
<proteinExistence type="inferred from homology"/>
<comment type="catalytic activity">
    <reaction evidence="7 8">
        <text>cytidine(34) in tRNA(Ile2) + L-lysine + ATP = lysidine(34) in tRNA(Ile2) + AMP + diphosphate + H(+)</text>
        <dbReference type="Rhea" id="RHEA:43744"/>
        <dbReference type="Rhea" id="RHEA-COMP:10625"/>
        <dbReference type="Rhea" id="RHEA-COMP:10670"/>
        <dbReference type="ChEBI" id="CHEBI:15378"/>
        <dbReference type="ChEBI" id="CHEBI:30616"/>
        <dbReference type="ChEBI" id="CHEBI:32551"/>
        <dbReference type="ChEBI" id="CHEBI:33019"/>
        <dbReference type="ChEBI" id="CHEBI:82748"/>
        <dbReference type="ChEBI" id="CHEBI:83665"/>
        <dbReference type="ChEBI" id="CHEBI:456215"/>
        <dbReference type="EC" id="6.3.4.19"/>
    </reaction>
</comment>
<dbReference type="NCBIfam" id="TIGR02433">
    <property type="entry name" value="lysidine_TilS_C"/>
    <property type="match status" value="1"/>
</dbReference>
<accession>F0GUZ3</accession>
<dbReference type="RefSeq" id="WP_004834582.1">
    <property type="nucleotide sequence ID" value="NZ_AEXM01000012.1"/>
</dbReference>
<dbReference type="STRING" id="879305.HMPREF9290_1569"/>
<dbReference type="GO" id="GO:0006400">
    <property type="term" value="P:tRNA modification"/>
    <property type="evidence" value="ECO:0007669"/>
    <property type="project" value="UniProtKB-UniRule"/>
</dbReference>
<keyword evidence="11" id="KW-1185">Reference proteome</keyword>
<reference evidence="10 11" key="1">
    <citation type="submission" date="2011-01" db="EMBL/GenBank/DDBJ databases">
        <authorList>
            <person name="Durkin A.S."/>
            <person name="Madupu R."/>
            <person name="Torralba M."/>
            <person name="Gillis M."/>
            <person name="Methe B."/>
            <person name="Sutton G."/>
            <person name="Nelson K.E."/>
        </authorList>
    </citation>
    <scope>NUCLEOTIDE SEQUENCE [LARGE SCALE GENOMIC DNA]</scope>
    <source>
        <strain evidence="10 11">ACS-065-V-Col13</strain>
    </source>
</reference>
<sequence>MTIIDDIRKTIIDNNLINENDLIIVGASGGPDSQFLVYALNELKNELKFDIILAHFNHLHRKEAIEDEMLVKETAEKLSLRFITKSQSMDQFAKDMKISPEDAGRRLRYEFFRSIEKDKNPKIAVAHTMDDQAETVLMRIIRGTGVNGLVAMTYKNDDIIRPILDIKKQDLLDYLATNGINYHIDKTNNETDYTRNKIRLDIIPQIEKINPNFKKSLVNLSHIAADETGIIDRYIEDLYADVLLESGEDFVSINQKSFDKLDNSLRRKLLRRAILDIKGEVKDISKENIETFLEIINLDNGKTIIKGDLTLTKSYNQYRLYINKTTDKTCANISINLGDEIIFGTYKIKITKVDSYKKKKPKNIEFFDMDKLNFPLKIRFRENGDFIKPIGMNHRKKLKDLFIDYKVDKFKRDKIPLILSKDDIIWVTGLRSSEDYKVDPSTKNIIKIEVEDDN</sequence>
<evidence type="ECO:0000256" key="4">
    <source>
        <dbReference type="ARBA" id="ARBA00022694"/>
    </source>
</evidence>
<dbReference type="GO" id="GO:0032267">
    <property type="term" value="F:tRNA(Ile)-lysidine synthase activity"/>
    <property type="evidence" value="ECO:0007669"/>
    <property type="project" value="UniProtKB-EC"/>
</dbReference>
<protein>
    <recommendedName>
        <fullName evidence="8">tRNA(Ile)-lysidine synthase</fullName>
        <ecNumber evidence="8">6.3.4.19</ecNumber>
    </recommendedName>
    <alternativeName>
        <fullName evidence="8">tRNA(Ile)-2-lysyl-cytidine synthase</fullName>
    </alternativeName>
    <alternativeName>
        <fullName evidence="8">tRNA(Ile)-lysidine synthetase</fullName>
    </alternativeName>
</protein>
<evidence type="ECO:0000313" key="10">
    <source>
        <dbReference type="EMBL" id="EGC82647.1"/>
    </source>
</evidence>
<dbReference type="EC" id="6.3.4.19" evidence="8"/>
<keyword evidence="4 8" id="KW-0819">tRNA processing</keyword>
<comment type="subcellular location">
    <subcellularLocation>
        <location evidence="1 8">Cytoplasm</location>
    </subcellularLocation>
</comment>
<dbReference type="eggNOG" id="COG0037">
    <property type="taxonomic scope" value="Bacteria"/>
</dbReference>
<dbReference type="NCBIfam" id="TIGR02432">
    <property type="entry name" value="lysidine_TilS_N"/>
    <property type="match status" value="1"/>
</dbReference>
<dbReference type="SUPFAM" id="SSF52402">
    <property type="entry name" value="Adenine nucleotide alpha hydrolases-like"/>
    <property type="match status" value="1"/>
</dbReference>
<comment type="similarity">
    <text evidence="8">Belongs to the tRNA(Ile)-lysidine synthase family.</text>
</comment>
<dbReference type="PANTHER" id="PTHR43033:SF1">
    <property type="entry name" value="TRNA(ILE)-LYSIDINE SYNTHASE-RELATED"/>
    <property type="match status" value="1"/>
</dbReference>
<keyword evidence="2 8" id="KW-0963">Cytoplasm</keyword>
<dbReference type="SMART" id="SM00977">
    <property type="entry name" value="TilS_C"/>
    <property type="match status" value="1"/>
</dbReference>
<keyword evidence="5 8" id="KW-0547">Nucleotide-binding</keyword>
<comment type="domain">
    <text evidence="8">The N-terminal region contains the highly conserved SGGXDS motif, predicted to be a P-loop motif involved in ATP binding.</text>
</comment>
<evidence type="ECO:0000256" key="3">
    <source>
        <dbReference type="ARBA" id="ARBA00022598"/>
    </source>
</evidence>
<dbReference type="InterPro" id="IPR012094">
    <property type="entry name" value="tRNA_Ile_lys_synt"/>
</dbReference>
<dbReference type="EMBL" id="AEXM01000012">
    <property type="protein sequence ID" value="EGC82647.1"/>
    <property type="molecule type" value="Genomic_DNA"/>
</dbReference>
<name>F0GUZ3_9FIRM</name>
<dbReference type="GO" id="GO:0005524">
    <property type="term" value="F:ATP binding"/>
    <property type="evidence" value="ECO:0007669"/>
    <property type="project" value="UniProtKB-UniRule"/>
</dbReference>
<dbReference type="PANTHER" id="PTHR43033">
    <property type="entry name" value="TRNA(ILE)-LYSIDINE SYNTHASE-RELATED"/>
    <property type="match status" value="1"/>
</dbReference>
<comment type="caution">
    <text evidence="10">The sequence shown here is derived from an EMBL/GenBank/DDBJ whole genome shotgun (WGS) entry which is preliminary data.</text>
</comment>
<evidence type="ECO:0000256" key="2">
    <source>
        <dbReference type="ARBA" id="ARBA00022490"/>
    </source>
</evidence>
<dbReference type="Pfam" id="PF01171">
    <property type="entry name" value="ATP_bind_3"/>
    <property type="match status" value="1"/>
</dbReference>
<keyword evidence="6 8" id="KW-0067">ATP-binding</keyword>
<dbReference type="PATRIC" id="fig|879305.3.peg.625"/>
<evidence type="ECO:0000259" key="9">
    <source>
        <dbReference type="SMART" id="SM00977"/>
    </source>
</evidence>
<evidence type="ECO:0000256" key="8">
    <source>
        <dbReference type="HAMAP-Rule" id="MF_01161"/>
    </source>
</evidence>
<dbReference type="GO" id="GO:0005737">
    <property type="term" value="C:cytoplasm"/>
    <property type="evidence" value="ECO:0007669"/>
    <property type="project" value="UniProtKB-SubCell"/>
</dbReference>
<gene>
    <name evidence="8 10" type="primary">tilS</name>
    <name evidence="10" type="ORF">HMPREF9290_1569</name>
</gene>
<dbReference type="InterPro" id="IPR012796">
    <property type="entry name" value="Lysidine-tRNA-synth_C"/>
</dbReference>
<dbReference type="InterPro" id="IPR012795">
    <property type="entry name" value="tRNA_Ile_lys_synt_N"/>
</dbReference>
<evidence type="ECO:0000256" key="6">
    <source>
        <dbReference type="ARBA" id="ARBA00022840"/>
    </source>
</evidence>
<dbReference type="SUPFAM" id="SSF56037">
    <property type="entry name" value="PheT/TilS domain"/>
    <property type="match status" value="1"/>
</dbReference>
<dbReference type="Proteomes" id="UP000005286">
    <property type="component" value="Unassembled WGS sequence"/>
</dbReference>
<dbReference type="Pfam" id="PF11734">
    <property type="entry name" value="TilS_C"/>
    <property type="match status" value="1"/>
</dbReference>
<dbReference type="Gene3D" id="1.20.59.20">
    <property type="match status" value="1"/>
</dbReference>
<comment type="function">
    <text evidence="8">Ligates lysine onto the cytidine present at position 34 of the AUA codon-specific tRNA(Ile) that contains the anticodon CAU, in an ATP-dependent manner. Cytidine is converted to lysidine, thus changing the amino acid specificity of the tRNA from methionine to isoleucine.</text>
</comment>
<keyword evidence="3 8" id="KW-0436">Ligase</keyword>